<gene>
    <name evidence="1" type="ORF">STAS_16303</name>
</gene>
<proteinExistence type="predicted"/>
<dbReference type="EMBL" id="BKCP01005738">
    <property type="protein sequence ID" value="GER39674.1"/>
    <property type="molecule type" value="Genomic_DNA"/>
</dbReference>
<keyword evidence="2" id="KW-1185">Reference proteome</keyword>
<feature type="non-terminal residue" evidence="1">
    <location>
        <position position="174"/>
    </location>
</feature>
<name>A0A5A7Q3P9_STRAF</name>
<sequence>MQWNESTDHTNGSALEVIFGGINRARAPSAGVREAREFEAPESEKLGFRGLGHPDLSGLTRLVVIDLSLQFTRRLENLIRNFTGLRELVLHRVNVYEQGRVWCSAISSSLQSELSNFLLTSPFNPSLVKLRHMMRIGIQNNFMMKSKGVTMMALLAQATALALVEHPVKNSSYR</sequence>
<dbReference type="InterPro" id="IPR032675">
    <property type="entry name" value="LRR_dom_sf"/>
</dbReference>
<evidence type="ECO:0000313" key="2">
    <source>
        <dbReference type="Proteomes" id="UP000325081"/>
    </source>
</evidence>
<dbReference type="AlphaFoldDB" id="A0A5A7Q3P9"/>
<accession>A0A5A7Q3P9</accession>
<evidence type="ECO:0000313" key="1">
    <source>
        <dbReference type="EMBL" id="GER39674.1"/>
    </source>
</evidence>
<dbReference type="SUPFAM" id="SSF52058">
    <property type="entry name" value="L domain-like"/>
    <property type="match status" value="1"/>
</dbReference>
<dbReference type="OrthoDB" id="1394818at2759"/>
<reference evidence="2" key="1">
    <citation type="journal article" date="2019" name="Curr. Biol.">
        <title>Genome Sequence of Striga asiatica Provides Insight into the Evolution of Plant Parasitism.</title>
        <authorList>
            <person name="Yoshida S."/>
            <person name="Kim S."/>
            <person name="Wafula E.K."/>
            <person name="Tanskanen J."/>
            <person name="Kim Y.M."/>
            <person name="Honaas L."/>
            <person name="Yang Z."/>
            <person name="Spallek T."/>
            <person name="Conn C.E."/>
            <person name="Ichihashi Y."/>
            <person name="Cheong K."/>
            <person name="Cui S."/>
            <person name="Der J.P."/>
            <person name="Gundlach H."/>
            <person name="Jiao Y."/>
            <person name="Hori C."/>
            <person name="Ishida J.K."/>
            <person name="Kasahara H."/>
            <person name="Kiba T."/>
            <person name="Kim M.S."/>
            <person name="Koo N."/>
            <person name="Laohavisit A."/>
            <person name="Lee Y.H."/>
            <person name="Lumba S."/>
            <person name="McCourt P."/>
            <person name="Mortimer J.C."/>
            <person name="Mutuku J.M."/>
            <person name="Nomura T."/>
            <person name="Sasaki-Sekimoto Y."/>
            <person name="Seto Y."/>
            <person name="Wang Y."/>
            <person name="Wakatake T."/>
            <person name="Sakakibara H."/>
            <person name="Demura T."/>
            <person name="Yamaguchi S."/>
            <person name="Yoneyama K."/>
            <person name="Manabe R.I."/>
            <person name="Nelson D.C."/>
            <person name="Schulman A.H."/>
            <person name="Timko M.P."/>
            <person name="dePamphilis C.W."/>
            <person name="Choi D."/>
            <person name="Shirasu K."/>
        </authorList>
    </citation>
    <scope>NUCLEOTIDE SEQUENCE [LARGE SCALE GENOMIC DNA]</scope>
    <source>
        <strain evidence="2">cv. UVA1</strain>
    </source>
</reference>
<dbReference type="Proteomes" id="UP000325081">
    <property type="component" value="Unassembled WGS sequence"/>
</dbReference>
<organism evidence="1 2">
    <name type="scientific">Striga asiatica</name>
    <name type="common">Asiatic witchweed</name>
    <name type="synonym">Buchnera asiatica</name>
    <dbReference type="NCBI Taxonomy" id="4170"/>
    <lineage>
        <taxon>Eukaryota</taxon>
        <taxon>Viridiplantae</taxon>
        <taxon>Streptophyta</taxon>
        <taxon>Embryophyta</taxon>
        <taxon>Tracheophyta</taxon>
        <taxon>Spermatophyta</taxon>
        <taxon>Magnoliopsida</taxon>
        <taxon>eudicotyledons</taxon>
        <taxon>Gunneridae</taxon>
        <taxon>Pentapetalae</taxon>
        <taxon>asterids</taxon>
        <taxon>lamiids</taxon>
        <taxon>Lamiales</taxon>
        <taxon>Orobanchaceae</taxon>
        <taxon>Buchnereae</taxon>
        <taxon>Striga</taxon>
    </lineage>
</organism>
<comment type="caution">
    <text evidence="1">The sequence shown here is derived from an EMBL/GenBank/DDBJ whole genome shotgun (WGS) entry which is preliminary data.</text>
</comment>
<dbReference type="Gene3D" id="3.80.10.10">
    <property type="entry name" value="Ribonuclease Inhibitor"/>
    <property type="match status" value="1"/>
</dbReference>
<protein>
    <submittedName>
        <fullName evidence="1">GMP synthase [glutamine-hydrolyzing]</fullName>
    </submittedName>
</protein>